<evidence type="ECO:0000256" key="1">
    <source>
        <dbReference type="SAM" id="SignalP"/>
    </source>
</evidence>
<dbReference type="Proteomes" id="UP000176288">
    <property type="component" value="Chromosome"/>
</dbReference>
<keyword evidence="1" id="KW-0732">Signal</keyword>
<evidence type="ECO:0008006" key="4">
    <source>
        <dbReference type="Google" id="ProtNLM"/>
    </source>
</evidence>
<dbReference type="AlphaFoldDB" id="A0A1D9ML00"/>
<feature type="chain" id="PRO_5038879229" description="Lipoprotein" evidence="1">
    <location>
        <begin position="30"/>
        <end position="176"/>
    </location>
</feature>
<evidence type="ECO:0000313" key="3">
    <source>
        <dbReference type="Proteomes" id="UP000176288"/>
    </source>
</evidence>
<dbReference type="STRING" id="1912795.BK816_06540"/>
<accession>A0A1D9ML00</accession>
<organism evidence="2 3">
    <name type="scientific">Boudabousia tangfeifanii</name>
    <dbReference type="NCBI Taxonomy" id="1912795"/>
    <lineage>
        <taxon>Bacteria</taxon>
        <taxon>Bacillati</taxon>
        <taxon>Actinomycetota</taxon>
        <taxon>Actinomycetes</taxon>
        <taxon>Actinomycetales</taxon>
        <taxon>Actinomycetaceae</taxon>
        <taxon>Boudabousia</taxon>
    </lineage>
</organism>
<dbReference type="RefSeq" id="WP_071164451.1">
    <property type="nucleotide sequence ID" value="NZ_CP017812.1"/>
</dbReference>
<evidence type="ECO:0000313" key="2">
    <source>
        <dbReference type="EMBL" id="AOZ72987.1"/>
    </source>
</evidence>
<feature type="signal peptide" evidence="1">
    <location>
        <begin position="1"/>
        <end position="29"/>
    </location>
</feature>
<reference evidence="2 3" key="1">
    <citation type="submission" date="2016-10" db="EMBL/GenBank/DDBJ databases">
        <title>Actinomyces aegypiusis sp. nov., isolated from the Aegypius monachus in Qinghai Tibet Plateau China.</title>
        <authorList>
            <person name="Wang Y."/>
        </authorList>
    </citation>
    <scope>NUCLEOTIDE SEQUENCE [LARGE SCALE GENOMIC DNA]</scope>
    <source>
        <strain evidence="2 3">VUL4_3</strain>
    </source>
</reference>
<keyword evidence="3" id="KW-1185">Reference proteome</keyword>
<sequence length="176" mass="18992">MKQGLNRPRKAGRVALTVLLVGSAAFGLAGCEDIGKNDFYPAVKQTPKEAAKSDVDDVQKTLGKIAKMRKTLAEEPVNMNLAEGSNVVPKEIKLVQSVTPTTFDFAQDAQTTAVVLEFVGEGQAKLTLNQEEPKELKGDGSGLTRLVVPVQTLPAKVTIEFAPDSIGAWRLLEFRK</sequence>
<dbReference type="EMBL" id="CP017812">
    <property type="protein sequence ID" value="AOZ72987.1"/>
    <property type="molecule type" value="Genomic_DNA"/>
</dbReference>
<gene>
    <name evidence="2" type="ORF">BK816_06540</name>
</gene>
<protein>
    <recommendedName>
        <fullName evidence="4">Lipoprotein</fullName>
    </recommendedName>
</protein>
<dbReference type="PROSITE" id="PS51257">
    <property type="entry name" value="PROKAR_LIPOPROTEIN"/>
    <property type="match status" value="1"/>
</dbReference>
<dbReference type="KEGG" id="avu:BK816_06540"/>
<proteinExistence type="predicted"/>
<name>A0A1D9ML00_9ACTO</name>